<evidence type="ECO:0000313" key="3">
    <source>
        <dbReference type="Proteomes" id="UP000807342"/>
    </source>
</evidence>
<dbReference type="GO" id="GO:0008526">
    <property type="term" value="F:phosphatidylinositol transfer activity"/>
    <property type="evidence" value="ECO:0007669"/>
    <property type="project" value="TreeGrafter"/>
</dbReference>
<dbReference type="SMART" id="SM00516">
    <property type="entry name" value="SEC14"/>
    <property type="match status" value="1"/>
</dbReference>
<dbReference type="InterPro" id="IPR036865">
    <property type="entry name" value="CRAL-TRIO_dom_sf"/>
</dbReference>
<feature type="non-terminal residue" evidence="2">
    <location>
        <position position="1"/>
    </location>
</feature>
<dbReference type="InterPro" id="IPR052578">
    <property type="entry name" value="PI_Transfer_CRAL-TRIO"/>
</dbReference>
<proteinExistence type="predicted"/>
<keyword evidence="3" id="KW-1185">Reference proteome</keyword>
<organism evidence="2 3">
    <name type="scientific">Macrolepiota fuliginosa MF-IS2</name>
    <dbReference type="NCBI Taxonomy" id="1400762"/>
    <lineage>
        <taxon>Eukaryota</taxon>
        <taxon>Fungi</taxon>
        <taxon>Dikarya</taxon>
        <taxon>Basidiomycota</taxon>
        <taxon>Agaricomycotina</taxon>
        <taxon>Agaricomycetes</taxon>
        <taxon>Agaricomycetidae</taxon>
        <taxon>Agaricales</taxon>
        <taxon>Agaricineae</taxon>
        <taxon>Agaricaceae</taxon>
        <taxon>Macrolepiota</taxon>
    </lineage>
</organism>
<dbReference type="AlphaFoldDB" id="A0A9P5WX41"/>
<accession>A0A9P5WX41</accession>
<protein>
    <submittedName>
        <fullName evidence="2">CRAL/TRIO domain-containing protein</fullName>
    </submittedName>
</protein>
<dbReference type="InterPro" id="IPR001251">
    <property type="entry name" value="CRAL-TRIO_dom"/>
</dbReference>
<dbReference type="Proteomes" id="UP000807342">
    <property type="component" value="Unassembled WGS sequence"/>
</dbReference>
<dbReference type="EMBL" id="MU152490">
    <property type="protein sequence ID" value="KAF9440488.1"/>
    <property type="molecule type" value="Genomic_DNA"/>
</dbReference>
<dbReference type="PROSITE" id="PS50191">
    <property type="entry name" value="CRAL_TRIO"/>
    <property type="match status" value="1"/>
</dbReference>
<reference evidence="2" key="1">
    <citation type="submission" date="2020-11" db="EMBL/GenBank/DDBJ databases">
        <authorList>
            <consortium name="DOE Joint Genome Institute"/>
            <person name="Ahrendt S."/>
            <person name="Riley R."/>
            <person name="Andreopoulos W."/>
            <person name="Labutti K."/>
            <person name="Pangilinan J."/>
            <person name="Ruiz-Duenas F.J."/>
            <person name="Barrasa J.M."/>
            <person name="Sanchez-Garcia M."/>
            <person name="Camarero S."/>
            <person name="Miyauchi S."/>
            <person name="Serrano A."/>
            <person name="Linde D."/>
            <person name="Babiker R."/>
            <person name="Drula E."/>
            <person name="Ayuso-Fernandez I."/>
            <person name="Pacheco R."/>
            <person name="Padilla G."/>
            <person name="Ferreira P."/>
            <person name="Barriuso J."/>
            <person name="Kellner H."/>
            <person name="Castanera R."/>
            <person name="Alfaro M."/>
            <person name="Ramirez L."/>
            <person name="Pisabarro A.G."/>
            <person name="Kuo A."/>
            <person name="Tritt A."/>
            <person name="Lipzen A."/>
            <person name="He G."/>
            <person name="Yan M."/>
            <person name="Ng V."/>
            <person name="Cullen D."/>
            <person name="Martin F."/>
            <person name="Rosso M.-N."/>
            <person name="Henrissat B."/>
            <person name="Hibbett D."/>
            <person name="Martinez A.T."/>
            <person name="Grigoriev I.V."/>
        </authorList>
    </citation>
    <scope>NUCLEOTIDE SEQUENCE</scope>
    <source>
        <strain evidence="2">MF-IS2</strain>
    </source>
</reference>
<evidence type="ECO:0000313" key="2">
    <source>
        <dbReference type="EMBL" id="KAF9440488.1"/>
    </source>
</evidence>
<dbReference type="PANTHER" id="PTHR45824:SF29">
    <property type="entry name" value="GH16843P"/>
    <property type="match status" value="1"/>
</dbReference>
<sequence>SHVNTSNIKPEVVMGKQILLGYDTQGPPAFYMIPNKQMSSNEMRLAQFSVFMLERCIDLMPPGIETLNFLISFLSSSSQPSLMSTRSVLSTLQTHCPERLGHATLTNPPLILNILIKFALAFANPITHAKCKFDSISLLKEDVFKPEGLMKGLGWGGNLDFEFQHKKYWPELLRIAEERQKSWRERWRELGGGIGVREQVYKRPTVVGRTPSDSKFISSALGSKLHYCAISVTVDCGDDDSWDHKSPWVIIGSAEHCSGDESGGGGN</sequence>
<dbReference type="OrthoDB" id="75724at2759"/>
<dbReference type="SUPFAM" id="SSF52087">
    <property type="entry name" value="CRAL/TRIO domain"/>
    <property type="match status" value="1"/>
</dbReference>
<dbReference type="PANTHER" id="PTHR45824">
    <property type="entry name" value="GH16843P"/>
    <property type="match status" value="1"/>
</dbReference>
<dbReference type="Pfam" id="PF00650">
    <property type="entry name" value="CRAL_TRIO"/>
    <property type="match status" value="1"/>
</dbReference>
<feature type="domain" description="CRAL-TRIO" evidence="1">
    <location>
        <begin position="17"/>
        <end position="163"/>
    </location>
</feature>
<name>A0A9P5WX41_9AGAR</name>
<evidence type="ECO:0000259" key="1">
    <source>
        <dbReference type="PROSITE" id="PS50191"/>
    </source>
</evidence>
<dbReference type="Gene3D" id="3.40.525.10">
    <property type="entry name" value="CRAL-TRIO lipid binding domain"/>
    <property type="match status" value="1"/>
</dbReference>
<gene>
    <name evidence="2" type="ORF">P691DRAFT_802211</name>
</gene>
<dbReference type="CDD" id="cd00170">
    <property type="entry name" value="SEC14"/>
    <property type="match status" value="1"/>
</dbReference>
<comment type="caution">
    <text evidence="2">The sequence shown here is derived from an EMBL/GenBank/DDBJ whole genome shotgun (WGS) entry which is preliminary data.</text>
</comment>